<reference evidence="10" key="1">
    <citation type="journal article" date="2019" name="Gigascience">
        <title>De novo genome assembly of the endangered Acer yangbiense, a plant species with extremely small populations endemic to Yunnan Province, China.</title>
        <authorList>
            <person name="Yang J."/>
            <person name="Wariss H.M."/>
            <person name="Tao L."/>
            <person name="Zhang R."/>
            <person name="Yun Q."/>
            <person name="Hollingsworth P."/>
            <person name="Dao Z."/>
            <person name="Luo G."/>
            <person name="Guo H."/>
            <person name="Ma Y."/>
            <person name="Sun W."/>
        </authorList>
    </citation>
    <scope>NUCLEOTIDE SEQUENCE [LARGE SCALE GENOMIC DNA]</scope>
    <source>
        <strain evidence="10">cv. Malutang</strain>
    </source>
</reference>
<evidence type="ECO:0000256" key="2">
    <source>
        <dbReference type="ARBA" id="ARBA00023002"/>
    </source>
</evidence>
<dbReference type="PRINTS" id="PR00080">
    <property type="entry name" value="SDRFAMILY"/>
</dbReference>
<keyword evidence="1" id="KW-0521">NADP</keyword>
<gene>
    <name evidence="9" type="ORF">EZV62_016491</name>
</gene>
<feature type="compositionally biased region" description="Basic and acidic residues" evidence="7">
    <location>
        <begin position="329"/>
        <end position="342"/>
    </location>
</feature>
<keyword evidence="8" id="KW-0812">Transmembrane</keyword>
<sequence length="603" mass="65395">MAEAGLLCGDQRWSLKGKTALVTGGTRGIGLFSDRSVSNFNPCFVIIIIIYIYIYGLLIFFGVCTCVRACAFRYAIVEELAKFGATVHMCSRNQKEIDERIQEWENKGFKVTGSVCDLTSRADREKLIETVSSVFDGNLNILVNNAGTVTLKKLSEHTSEDYSKIMSTNIDCPYHLCQLAQPLLKKTGNASIIFISSVAGTVGLPNISAYAASKGAINQITKNLACEWAKDNIRTNTVSPWGVKTTIVEPVLDDPVLLGFAMLMSQTPIARMAEPSEISSLVAFLCLPTASYINGQVILVDGGFSAGRAQPYTLDKGDSNRGLLVKCPPKKDKENNREKKMSEYRNKRWSLKGMTALVTGGTKGIGYAIVEELAGFGAIVHTCSRNQTEINDRIQEWQSKGLEVNGSVCDVKIRAQRDKLMETVSSLFDGKLNILVNNAGIALTKETTEVTAEDFSDVMCTNFESGYHLCQLGHPLLKASGNGNIVFISSVASLVAVPLCSLYSSTKGAMNQLTKNLACDWAKDNIRVNSIAPGVIRTTLLDSVEENSEGKKATSHVISRIPILHAGNPEEVSSAVAFLCFPAASYITGQVLYVDGGYTVNGF</sequence>
<dbReference type="PROSITE" id="PS00061">
    <property type="entry name" value="ADH_SHORT"/>
    <property type="match status" value="2"/>
</dbReference>
<dbReference type="InterPro" id="IPR002347">
    <property type="entry name" value="SDR_fam"/>
</dbReference>
<evidence type="ECO:0000313" key="9">
    <source>
        <dbReference type="EMBL" id="TXG58662.1"/>
    </source>
</evidence>
<dbReference type="InterPro" id="IPR020904">
    <property type="entry name" value="Sc_DH/Rdtase_CS"/>
</dbReference>
<dbReference type="Pfam" id="PF13561">
    <property type="entry name" value="adh_short_C2"/>
    <property type="match status" value="2"/>
</dbReference>
<evidence type="ECO:0000256" key="7">
    <source>
        <dbReference type="SAM" id="MobiDB-lite"/>
    </source>
</evidence>
<keyword evidence="8" id="KW-0472">Membrane</keyword>
<dbReference type="PANTHER" id="PTHR42898:SF6">
    <property type="entry name" value="NADP-DEPENDENT MANNITOL DEHYDROGENASE"/>
    <property type="match status" value="1"/>
</dbReference>
<accession>A0A5C7HR15</accession>
<evidence type="ECO:0000256" key="5">
    <source>
        <dbReference type="ARBA" id="ARBA00071958"/>
    </source>
</evidence>
<evidence type="ECO:0000256" key="6">
    <source>
        <dbReference type="ARBA" id="ARBA00079187"/>
    </source>
</evidence>
<dbReference type="InterPro" id="IPR045000">
    <property type="entry name" value="TR"/>
</dbReference>
<keyword evidence="10" id="KW-1185">Reference proteome</keyword>
<evidence type="ECO:0000256" key="4">
    <source>
        <dbReference type="ARBA" id="ARBA00052082"/>
    </source>
</evidence>
<comment type="caution">
    <text evidence="9">The sequence shown here is derived from an EMBL/GenBank/DDBJ whole genome shotgun (WGS) entry which is preliminary data.</text>
</comment>
<keyword evidence="2" id="KW-0560">Oxidoreductase</keyword>
<protein>
    <recommendedName>
        <fullName evidence="5">(21S)-21-acetoxyl-apo-melianone synthase SDR</fullName>
    </recommendedName>
    <alternativeName>
        <fullName evidence="6">Short chain dehydrogenase-reductase</fullName>
    </alternativeName>
</protein>
<comment type="catalytic activity">
    <reaction evidence="4">
        <text>21-O-acetyl-isomeliandiol + A = (21S)-21-acetoxyl-apo-melianone + AH2</text>
        <dbReference type="Rhea" id="RHEA:80307"/>
        <dbReference type="ChEBI" id="CHEBI:13193"/>
        <dbReference type="ChEBI" id="CHEBI:17499"/>
        <dbReference type="ChEBI" id="CHEBI:231455"/>
        <dbReference type="ChEBI" id="CHEBI:231456"/>
    </reaction>
    <physiologicalReaction direction="left-to-right" evidence="4">
        <dbReference type="Rhea" id="RHEA:80308"/>
    </physiologicalReaction>
</comment>
<dbReference type="SUPFAM" id="SSF51735">
    <property type="entry name" value="NAD(P)-binding Rossmann-fold domains"/>
    <property type="match status" value="2"/>
</dbReference>
<dbReference type="OrthoDB" id="417891at2759"/>
<evidence type="ECO:0000256" key="1">
    <source>
        <dbReference type="ARBA" id="ARBA00022857"/>
    </source>
</evidence>
<evidence type="ECO:0000256" key="8">
    <source>
        <dbReference type="SAM" id="Phobius"/>
    </source>
</evidence>
<name>A0A5C7HR15_9ROSI</name>
<dbReference type="AlphaFoldDB" id="A0A5C7HR15"/>
<dbReference type="GO" id="GO:0016491">
    <property type="term" value="F:oxidoreductase activity"/>
    <property type="evidence" value="ECO:0007669"/>
    <property type="project" value="UniProtKB-KW"/>
</dbReference>
<dbReference type="FunFam" id="3.40.50.720:FF:000084">
    <property type="entry name" value="Short-chain dehydrogenase reductase"/>
    <property type="match status" value="2"/>
</dbReference>
<dbReference type="PANTHER" id="PTHR42898">
    <property type="entry name" value="TROPINONE REDUCTASE"/>
    <property type="match status" value="1"/>
</dbReference>
<keyword evidence="8" id="KW-1133">Transmembrane helix</keyword>
<dbReference type="Gene3D" id="3.40.50.720">
    <property type="entry name" value="NAD(P)-binding Rossmann-like Domain"/>
    <property type="match status" value="2"/>
</dbReference>
<evidence type="ECO:0000256" key="3">
    <source>
        <dbReference type="ARBA" id="ARBA00025714"/>
    </source>
</evidence>
<evidence type="ECO:0000313" key="10">
    <source>
        <dbReference type="Proteomes" id="UP000323000"/>
    </source>
</evidence>
<organism evidence="9 10">
    <name type="scientific">Acer yangbiense</name>
    <dbReference type="NCBI Taxonomy" id="1000413"/>
    <lineage>
        <taxon>Eukaryota</taxon>
        <taxon>Viridiplantae</taxon>
        <taxon>Streptophyta</taxon>
        <taxon>Embryophyta</taxon>
        <taxon>Tracheophyta</taxon>
        <taxon>Spermatophyta</taxon>
        <taxon>Magnoliopsida</taxon>
        <taxon>eudicotyledons</taxon>
        <taxon>Gunneridae</taxon>
        <taxon>Pentapetalae</taxon>
        <taxon>rosids</taxon>
        <taxon>malvids</taxon>
        <taxon>Sapindales</taxon>
        <taxon>Sapindaceae</taxon>
        <taxon>Hippocastanoideae</taxon>
        <taxon>Acereae</taxon>
        <taxon>Acer</taxon>
    </lineage>
</organism>
<dbReference type="InterPro" id="IPR036291">
    <property type="entry name" value="NAD(P)-bd_dom_sf"/>
</dbReference>
<feature type="region of interest" description="Disordered" evidence="7">
    <location>
        <begin position="323"/>
        <end position="342"/>
    </location>
</feature>
<feature type="transmembrane region" description="Helical" evidence="8">
    <location>
        <begin position="43"/>
        <end position="63"/>
    </location>
</feature>
<dbReference type="EMBL" id="VAHF01000007">
    <property type="protein sequence ID" value="TXG58662.1"/>
    <property type="molecule type" value="Genomic_DNA"/>
</dbReference>
<dbReference type="PRINTS" id="PR00081">
    <property type="entry name" value="GDHRDH"/>
</dbReference>
<comment type="similarity">
    <text evidence="3">Belongs to the short-chain dehydrogenases/reductases (SDR) family. SDR65C subfamily.</text>
</comment>
<dbReference type="Proteomes" id="UP000323000">
    <property type="component" value="Chromosome 7"/>
</dbReference>
<proteinExistence type="inferred from homology"/>